<dbReference type="Proteomes" id="UP001183176">
    <property type="component" value="Unassembled WGS sequence"/>
</dbReference>
<proteinExistence type="predicted"/>
<evidence type="ECO:0000256" key="2">
    <source>
        <dbReference type="ARBA" id="ARBA00022643"/>
    </source>
</evidence>
<evidence type="ECO:0000259" key="4">
    <source>
        <dbReference type="PROSITE" id="PS50902"/>
    </source>
</evidence>
<dbReference type="PANTHER" id="PTHR43408">
    <property type="entry name" value="FMN REDUCTASE (NADPH)"/>
    <property type="match status" value="1"/>
</dbReference>
<keyword evidence="2" id="KW-0288">FMN</keyword>
<dbReference type="InterPro" id="IPR051814">
    <property type="entry name" value="NAD(P)H-dep_FMN_reductase"/>
</dbReference>
<accession>A0ABU2J934</accession>
<dbReference type="Gene3D" id="3.40.50.360">
    <property type="match status" value="1"/>
</dbReference>
<comment type="caution">
    <text evidence="5">The sequence shown here is derived from an EMBL/GenBank/DDBJ whole genome shotgun (WGS) entry which is preliminary data.</text>
</comment>
<dbReference type="RefSeq" id="WP_311422637.1">
    <property type="nucleotide sequence ID" value="NZ_JAVREH010000008.1"/>
</dbReference>
<dbReference type="InterPro" id="IPR005025">
    <property type="entry name" value="FMN_Rdtase-like_dom"/>
</dbReference>
<gene>
    <name evidence="5" type="ORF">RM423_08750</name>
</gene>
<reference evidence="6" key="1">
    <citation type="submission" date="2023-07" db="EMBL/GenBank/DDBJ databases">
        <title>30 novel species of actinomycetes from the DSMZ collection.</title>
        <authorList>
            <person name="Nouioui I."/>
        </authorList>
    </citation>
    <scope>NUCLEOTIDE SEQUENCE [LARGE SCALE GENOMIC DNA]</scope>
    <source>
        <strain evidence="6">DSM 44399</strain>
    </source>
</reference>
<evidence type="ECO:0000313" key="6">
    <source>
        <dbReference type="Proteomes" id="UP001183176"/>
    </source>
</evidence>
<keyword evidence="3" id="KW-0560">Oxidoreductase</keyword>
<dbReference type="PROSITE" id="PS50902">
    <property type="entry name" value="FLAVODOXIN_LIKE"/>
    <property type="match status" value="1"/>
</dbReference>
<evidence type="ECO:0000256" key="1">
    <source>
        <dbReference type="ARBA" id="ARBA00022630"/>
    </source>
</evidence>
<sequence>MTAVLAVVASPSAGGRTTTTVRAMLAAAADAGAETELIELATTSTDDALAAIDAADAIIFGSPVYRAGHTALLRSLLESTQRGKYGEASAPLRGKATAIVMTGASAHHYLAPDGLRSVLATFFAVQVLSPALYLDGGSFTPDKTLTDGAAALAATHGAALVEFAAAVQSSKVLSTMEPQV</sequence>
<protein>
    <submittedName>
        <fullName evidence="5">NAD(P)H-dependent oxidoreductase</fullName>
    </submittedName>
</protein>
<keyword evidence="1" id="KW-0285">Flavoprotein</keyword>
<dbReference type="EMBL" id="JAVREH010000008">
    <property type="protein sequence ID" value="MDT0261481.1"/>
    <property type="molecule type" value="Genomic_DNA"/>
</dbReference>
<keyword evidence="6" id="KW-1185">Reference proteome</keyword>
<organism evidence="5 6">
    <name type="scientific">Jatrophihabitans lederbergiae</name>
    <dbReference type="NCBI Taxonomy" id="3075547"/>
    <lineage>
        <taxon>Bacteria</taxon>
        <taxon>Bacillati</taxon>
        <taxon>Actinomycetota</taxon>
        <taxon>Actinomycetes</taxon>
        <taxon>Jatrophihabitantales</taxon>
        <taxon>Jatrophihabitantaceae</taxon>
        <taxon>Jatrophihabitans</taxon>
    </lineage>
</organism>
<feature type="domain" description="Flavodoxin-like" evidence="4">
    <location>
        <begin position="6"/>
        <end position="157"/>
    </location>
</feature>
<dbReference type="InterPro" id="IPR008254">
    <property type="entry name" value="Flavodoxin/NO_synth"/>
</dbReference>
<dbReference type="PANTHER" id="PTHR43408:SF2">
    <property type="entry name" value="FMN REDUCTASE (NADPH)"/>
    <property type="match status" value="1"/>
</dbReference>
<dbReference type="SUPFAM" id="SSF52218">
    <property type="entry name" value="Flavoproteins"/>
    <property type="match status" value="1"/>
</dbReference>
<evidence type="ECO:0000256" key="3">
    <source>
        <dbReference type="ARBA" id="ARBA00023002"/>
    </source>
</evidence>
<evidence type="ECO:0000313" key="5">
    <source>
        <dbReference type="EMBL" id="MDT0261481.1"/>
    </source>
</evidence>
<name>A0ABU2J934_9ACTN</name>
<dbReference type="InterPro" id="IPR029039">
    <property type="entry name" value="Flavoprotein-like_sf"/>
</dbReference>
<dbReference type="Pfam" id="PF03358">
    <property type="entry name" value="FMN_red"/>
    <property type="match status" value="1"/>
</dbReference>